<dbReference type="AlphaFoldDB" id="A0A5P2BMI4"/>
<feature type="transmembrane region" description="Helical" evidence="8">
    <location>
        <begin position="7"/>
        <end position="34"/>
    </location>
</feature>
<dbReference type="SUPFAM" id="SSF103473">
    <property type="entry name" value="MFS general substrate transporter"/>
    <property type="match status" value="1"/>
</dbReference>
<accession>A0A5P2BMI4</accession>
<comment type="subcellular location">
    <subcellularLocation>
        <location evidence="1">Cell membrane</location>
        <topology evidence="1">Multi-pass membrane protein</topology>
    </subcellularLocation>
</comment>
<feature type="transmembrane region" description="Helical" evidence="8">
    <location>
        <begin position="225"/>
        <end position="248"/>
    </location>
</feature>
<evidence type="ECO:0000256" key="6">
    <source>
        <dbReference type="ARBA" id="ARBA00023136"/>
    </source>
</evidence>
<feature type="transmembrane region" description="Helical" evidence="8">
    <location>
        <begin position="263"/>
        <end position="284"/>
    </location>
</feature>
<protein>
    <submittedName>
        <fullName evidence="10">MFS transporter</fullName>
    </submittedName>
</protein>
<keyword evidence="6 8" id="KW-0472">Membrane</keyword>
<dbReference type="InterPro" id="IPR020846">
    <property type="entry name" value="MFS_dom"/>
</dbReference>
<feature type="transmembrane region" description="Helical" evidence="8">
    <location>
        <begin position="161"/>
        <end position="182"/>
    </location>
</feature>
<dbReference type="PROSITE" id="PS50850">
    <property type="entry name" value="MFS"/>
    <property type="match status" value="1"/>
</dbReference>
<feature type="transmembrane region" description="Helical" evidence="8">
    <location>
        <begin position="327"/>
        <end position="346"/>
    </location>
</feature>
<feature type="transmembrane region" description="Helical" evidence="8">
    <location>
        <begin position="358"/>
        <end position="378"/>
    </location>
</feature>
<dbReference type="PRINTS" id="PR00171">
    <property type="entry name" value="SUGRTRNSPORT"/>
</dbReference>
<sequence length="431" mass="45293">MPAWRLALTVGVVALGGLLFGFDTGVISGALLFLKEDFHLTSFQEGAVISSLLLGAAAGALGSGGPADRWGRRRTLIVIAAAFTLGLLLATLATGFWTLVAARVILGLAVGSASSLVPLYLAEVAPPRLRGRLITVNQILLTAGILVSYLINLWFAGDANWRAMFGAGLIPSVLMLVGLFFVPESPVWLRRRREGGEVTAREEDGRGGSHRTLRGMLAVPVVRRALLIGVTIGAVQQFAGINTIIYYAPSIMQRAGLPATNSIMYSVAIGVANLLMTVAAIPLVDRAGRKPLLVLSLVGMAAALVPLGCALNGAFGGASHAVSLVSMGLYVSAFAVGIGPVFWILAAEVFPPDVRAKGVALCVLVNWSANFVVGQLFLPAADLFGEASVFWFFAAVCGAALVFVVRTVPETKNRSFDEIQRELATGARQQL</sequence>
<feature type="transmembrane region" description="Helical" evidence="8">
    <location>
        <begin position="390"/>
        <end position="408"/>
    </location>
</feature>
<feature type="transmembrane region" description="Helical" evidence="8">
    <location>
        <begin position="291"/>
        <end position="315"/>
    </location>
</feature>
<evidence type="ECO:0000313" key="11">
    <source>
        <dbReference type="Proteomes" id="UP000323046"/>
    </source>
</evidence>
<dbReference type="GO" id="GO:0005886">
    <property type="term" value="C:plasma membrane"/>
    <property type="evidence" value="ECO:0007669"/>
    <property type="project" value="UniProtKB-SubCell"/>
</dbReference>
<dbReference type="EMBL" id="CP029193">
    <property type="protein sequence ID" value="QES31664.1"/>
    <property type="molecule type" value="Genomic_DNA"/>
</dbReference>
<evidence type="ECO:0000256" key="3">
    <source>
        <dbReference type="ARBA" id="ARBA00022448"/>
    </source>
</evidence>
<comment type="similarity">
    <text evidence="2 7">Belongs to the major facilitator superfamily. Sugar transporter (TC 2.A.1.1) family.</text>
</comment>
<dbReference type="InterPro" id="IPR036259">
    <property type="entry name" value="MFS_trans_sf"/>
</dbReference>
<feature type="domain" description="Major facilitator superfamily (MFS) profile" evidence="9">
    <location>
        <begin position="9"/>
        <end position="412"/>
    </location>
</feature>
<dbReference type="OrthoDB" id="4008739at2"/>
<feature type="transmembrane region" description="Helical" evidence="8">
    <location>
        <begin position="104"/>
        <end position="122"/>
    </location>
</feature>
<organism evidence="10 11">
    <name type="scientific">Streptomyces venezuelae</name>
    <dbReference type="NCBI Taxonomy" id="54571"/>
    <lineage>
        <taxon>Bacteria</taxon>
        <taxon>Bacillati</taxon>
        <taxon>Actinomycetota</taxon>
        <taxon>Actinomycetes</taxon>
        <taxon>Kitasatosporales</taxon>
        <taxon>Streptomycetaceae</taxon>
        <taxon>Streptomyces</taxon>
    </lineage>
</organism>
<name>A0A5P2BMI4_STRVZ</name>
<dbReference type="InterPro" id="IPR005829">
    <property type="entry name" value="Sugar_transporter_CS"/>
</dbReference>
<dbReference type="InterPro" id="IPR003663">
    <property type="entry name" value="Sugar/inositol_transpt"/>
</dbReference>
<dbReference type="Gene3D" id="1.20.1250.20">
    <property type="entry name" value="MFS general substrate transporter like domains"/>
    <property type="match status" value="2"/>
</dbReference>
<dbReference type="Pfam" id="PF00083">
    <property type="entry name" value="Sugar_tr"/>
    <property type="match status" value="1"/>
</dbReference>
<evidence type="ECO:0000313" key="10">
    <source>
        <dbReference type="EMBL" id="QES31664.1"/>
    </source>
</evidence>
<keyword evidence="3 7" id="KW-0813">Transport</keyword>
<dbReference type="InterPro" id="IPR005828">
    <property type="entry name" value="MFS_sugar_transport-like"/>
</dbReference>
<keyword evidence="4 8" id="KW-0812">Transmembrane</keyword>
<keyword evidence="5 8" id="KW-1133">Transmembrane helix</keyword>
<dbReference type="GO" id="GO:0022857">
    <property type="term" value="F:transmembrane transporter activity"/>
    <property type="evidence" value="ECO:0007669"/>
    <property type="project" value="InterPro"/>
</dbReference>
<dbReference type="InterPro" id="IPR050814">
    <property type="entry name" value="Myo-inositol_Transporter"/>
</dbReference>
<dbReference type="NCBIfam" id="TIGR00879">
    <property type="entry name" value="SP"/>
    <property type="match status" value="1"/>
</dbReference>
<evidence type="ECO:0000256" key="5">
    <source>
        <dbReference type="ARBA" id="ARBA00022989"/>
    </source>
</evidence>
<gene>
    <name evidence="10" type="ORF">DEJ47_21815</name>
</gene>
<evidence type="ECO:0000256" key="7">
    <source>
        <dbReference type="RuleBase" id="RU003346"/>
    </source>
</evidence>
<proteinExistence type="inferred from homology"/>
<reference evidence="10 11" key="1">
    <citation type="submission" date="2018-05" db="EMBL/GenBank/DDBJ databases">
        <title>Streptomyces venezuelae.</title>
        <authorList>
            <person name="Kim W."/>
            <person name="Lee N."/>
            <person name="Cho B.-K."/>
        </authorList>
    </citation>
    <scope>NUCLEOTIDE SEQUENCE [LARGE SCALE GENOMIC DNA]</scope>
    <source>
        <strain evidence="10 11">ATCC 14583</strain>
    </source>
</reference>
<dbReference type="Proteomes" id="UP000323046">
    <property type="component" value="Chromosome"/>
</dbReference>
<evidence type="ECO:0000259" key="9">
    <source>
        <dbReference type="PROSITE" id="PS50850"/>
    </source>
</evidence>
<keyword evidence="11" id="KW-1185">Reference proteome</keyword>
<evidence type="ECO:0000256" key="4">
    <source>
        <dbReference type="ARBA" id="ARBA00022692"/>
    </source>
</evidence>
<feature type="transmembrane region" description="Helical" evidence="8">
    <location>
        <begin position="134"/>
        <end position="155"/>
    </location>
</feature>
<dbReference type="PROSITE" id="PS00216">
    <property type="entry name" value="SUGAR_TRANSPORT_1"/>
    <property type="match status" value="2"/>
</dbReference>
<dbReference type="PANTHER" id="PTHR48020">
    <property type="entry name" value="PROTON MYO-INOSITOL COTRANSPORTER"/>
    <property type="match status" value="1"/>
</dbReference>
<dbReference type="PROSITE" id="PS00217">
    <property type="entry name" value="SUGAR_TRANSPORT_2"/>
    <property type="match status" value="1"/>
</dbReference>
<evidence type="ECO:0000256" key="2">
    <source>
        <dbReference type="ARBA" id="ARBA00010992"/>
    </source>
</evidence>
<feature type="transmembrane region" description="Helical" evidence="8">
    <location>
        <begin position="46"/>
        <end position="64"/>
    </location>
</feature>
<dbReference type="PANTHER" id="PTHR48020:SF12">
    <property type="entry name" value="PROTON MYO-INOSITOL COTRANSPORTER"/>
    <property type="match status" value="1"/>
</dbReference>
<evidence type="ECO:0000256" key="1">
    <source>
        <dbReference type="ARBA" id="ARBA00004651"/>
    </source>
</evidence>
<feature type="transmembrane region" description="Helical" evidence="8">
    <location>
        <begin position="76"/>
        <end position="98"/>
    </location>
</feature>
<evidence type="ECO:0000256" key="8">
    <source>
        <dbReference type="SAM" id="Phobius"/>
    </source>
</evidence>